<gene>
    <name evidence="2" type="ORF">METZ01_LOCUS439101</name>
</gene>
<name>A0A382YSH4_9ZZZZ</name>
<sequence>MAGSLNKVMLIGNLGADPDMKQTQDGKKMALLSLATSESWKDKSTGEKKEKTDWHRIVIFNEGLAGIVESYLKKGSKIFVEGQLRTRK</sequence>
<dbReference type="AlphaFoldDB" id="A0A382YSH4"/>
<dbReference type="InterPro" id="IPR000424">
    <property type="entry name" value="Primosome_PriB/ssb"/>
</dbReference>
<proteinExistence type="inferred from homology"/>
<reference evidence="2" key="1">
    <citation type="submission" date="2018-05" db="EMBL/GenBank/DDBJ databases">
        <authorList>
            <person name="Lanie J.A."/>
            <person name="Ng W.-L."/>
            <person name="Kazmierczak K.M."/>
            <person name="Andrzejewski T.M."/>
            <person name="Davidsen T.M."/>
            <person name="Wayne K.J."/>
            <person name="Tettelin H."/>
            <person name="Glass J.I."/>
            <person name="Rusch D."/>
            <person name="Podicherti R."/>
            <person name="Tsui H.-C.T."/>
            <person name="Winkler M.E."/>
        </authorList>
    </citation>
    <scope>NUCLEOTIDE SEQUENCE</scope>
</reference>
<dbReference type="GO" id="GO:0003697">
    <property type="term" value="F:single-stranded DNA binding"/>
    <property type="evidence" value="ECO:0007669"/>
    <property type="project" value="InterPro"/>
</dbReference>
<dbReference type="CDD" id="cd04496">
    <property type="entry name" value="SSB_OBF"/>
    <property type="match status" value="1"/>
</dbReference>
<dbReference type="SUPFAM" id="SSF50249">
    <property type="entry name" value="Nucleic acid-binding proteins"/>
    <property type="match status" value="1"/>
</dbReference>
<feature type="non-terminal residue" evidence="2">
    <location>
        <position position="88"/>
    </location>
</feature>
<dbReference type="Gene3D" id="2.40.50.140">
    <property type="entry name" value="Nucleic acid-binding proteins"/>
    <property type="match status" value="1"/>
</dbReference>
<evidence type="ECO:0000256" key="1">
    <source>
        <dbReference type="ARBA" id="ARBA00023125"/>
    </source>
</evidence>
<dbReference type="InterPro" id="IPR012340">
    <property type="entry name" value="NA-bd_OB-fold"/>
</dbReference>
<dbReference type="PANTHER" id="PTHR10302:SF27">
    <property type="entry name" value="SINGLE-STRANDED DNA-BINDING PROTEIN"/>
    <property type="match status" value="1"/>
</dbReference>
<protein>
    <recommendedName>
        <fullName evidence="3">Single-stranded DNA-binding protein</fullName>
    </recommendedName>
</protein>
<dbReference type="PIRSF" id="PIRSF002070">
    <property type="entry name" value="SSB"/>
    <property type="match status" value="1"/>
</dbReference>
<dbReference type="Pfam" id="PF00436">
    <property type="entry name" value="SSB"/>
    <property type="match status" value="1"/>
</dbReference>
<dbReference type="HAMAP" id="MF_00984">
    <property type="entry name" value="SSB"/>
    <property type="match status" value="1"/>
</dbReference>
<evidence type="ECO:0000313" key="2">
    <source>
        <dbReference type="EMBL" id="SVD86247.1"/>
    </source>
</evidence>
<keyword evidence="1" id="KW-0238">DNA-binding</keyword>
<dbReference type="PROSITE" id="PS50935">
    <property type="entry name" value="SSB"/>
    <property type="match status" value="1"/>
</dbReference>
<dbReference type="NCBIfam" id="TIGR00621">
    <property type="entry name" value="ssb"/>
    <property type="match status" value="1"/>
</dbReference>
<dbReference type="GO" id="GO:0009295">
    <property type="term" value="C:nucleoid"/>
    <property type="evidence" value="ECO:0007669"/>
    <property type="project" value="TreeGrafter"/>
</dbReference>
<accession>A0A382YSH4</accession>
<dbReference type="PANTHER" id="PTHR10302">
    <property type="entry name" value="SINGLE-STRANDED DNA-BINDING PROTEIN"/>
    <property type="match status" value="1"/>
</dbReference>
<organism evidence="2">
    <name type="scientific">marine metagenome</name>
    <dbReference type="NCBI Taxonomy" id="408172"/>
    <lineage>
        <taxon>unclassified sequences</taxon>
        <taxon>metagenomes</taxon>
        <taxon>ecological metagenomes</taxon>
    </lineage>
</organism>
<evidence type="ECO:0008006" key="3">
    <source>
        <dbReference type="Google" id="ProtNLM"/>
    </source>
</evidence>
<dbReference type="InterPro" id="IPR011344">
    <property type="entry name" value="ssDNA-bd"/>
</dbReference>
<dbReference type="GO" id="GO:0006260">
    <property type="term" value="P:DNA replication"/>
    <property type="evidence" value="ECO:0007669"/>
    <property type="project" value="InterPro"/>
</dbReference>
<dbReference type="EMBL" id="UINC01178214">
    <property type="protein sequence ID" value="SVD86247.1"/>
    <property type="molecule type" value="Genomic_DNA"/>
</dbReference>